<gene>
    <name evidence="4" type="primary">LOC101864717</name>
</gene>
<dbReference type="RefSeq" id="XP_005110060.2">
    <property type="nucleotide sequence ID" value="XM_005110003.3"/>
</dbReference>
<feature type="compositionally biased region" description="Basic and acidic residues" evidence="1">
    <location>
        <begin position="80"/>
        <end position="91"/>
    </location>
</feature>
<accession>A0ABM0K6R8</accession>
<evidence type="ECO:0000313" key="3">
    <source>
        <dbReference type="Proteomes" id="UP000694888"/>
    </source>
</evidence>
<reference evidence="4" key="1">
    <citation type="submission" date="2025-08" db="UniProtKB">
        <authorList>
            <consortium name="RefSeq"/>
        </authorList>
    </citation>
    <scope>IDENTIFICATION</scope>
</reference>
<keyword evidence="2" id="KW-0732">Signal</keyword>
<protein>
    <submittedName>
        <fullName evidence="4">Uncharacterized protein LOC101864717</fullName>
    </submittedName>
</protein>
<proteinExistence type="predicted"/>
<evidence type="ECO:0000313" key="4">
    <source>
        <dbReference type="RefSeq" id="XP_005110060.2"/>
    </source>
</evidence>
<dbReference type="Proteomes" id="UP000694888">
    <property type="component" value="Unplaced"/>
</dbReference>
<evidence type="ECO:0000256" key="1">
    <source>
        <dbReference type="SAM" id="MobiDB-lite"/>
    </source>
</evidence>
<name>A0ABM0K6R8_APLCA</name>
<feature type="compositionally biased region" description="Low complexity" evidence="1">
    <location>
        <begin position="35"/>
        <end position="47"/>
    </location>
</feature>
<feature type="compositionally biased region" description="Low complexity" evidence="1">
    <location>
        <begin position="64"/>
        <end position="73"/>
    </location>
</feature>
<feature type="region of interest" description="Disordered" evidence="1">
    <location>
        <begin position="29"/>
        <end position="48"/>
    </location>
</feature>
<sequence>MKLGVFSVLLCLALMAIVEKENVEAATDEMDANIRGPPGFNGRRGFNVGPFARQKRSEMDANIRGPPGFNGRRGFNEGPVAREKRSEDALHRGPPGPPGLGSFV</sequence>
<feature type="signal peptide" evidence="2">
    <location>
        <begin position="1"/>
        <end position="25"/>
    </location>
</feature>
<organism evidence="3 4">
    <name type="scientific">Aplysia californica</name>
    <name type="common">California sea hare</name>
    <dbReference type="NCBI Taxonomy" id="6500"/>
    <lineage>
        <taxon>Eukaryota</taxon>
        <taxon>Metazoa</taxon>
        <taxon>Spiralia</taxon>
        <taxon>Lophotrochozoa</taxon>
        <taxon>Mollusca</taxon>
        <taxon>Gastropoda</taxon>
        <taxon>Heterobranchia</taxon>
        <taxon>Euthyneura</taxon>
        <taxon>Tectipleura</taxon>
        <taxon>Aplysiida</taxon>
        <taxon>Aplysioidea</taxon>
        <taxon>Aplysiidae</taxon>
        <taxon>Aplysia</taxon>
    </lineage>
</organism>
<feature type="chain" id="PRO_5046529836" evidence="2">
    <location>
        <begin position="26"/>
        <end position="104"/>
    </location>
</feature>
<keyword evidence="3" id="KW-1185">Reference proteome</keyword>
<evidence type="ECO:0000256" key="2">
    <source>
        <dbReference type="SAM" id="SignalP"/>
    </source>
</evidence>
<dbReference type="GeneID" id="101864717"/>
<feature type="region of interest" description="Disordered" evidence="1">
    <location>
        <begin position="53"/>
        <end position="104"/>
    </location>
</feature>